<dbReference type="InterPro" id="IPR036390">
    <property type="entry name" value="WH_DNA-bd_sf"/>
</dbReference>
<dbReference type="RefSeq" id="WP_039813402.1">
    <property type="nucleotide sequence ID" value="NZ_UGRY01000006.1"/>
</dbReference>
<dbReference type="InterPro" id="IPR039422">
    <property type="entry name" value="MarR/SlyA-like"/>
</dbReference>
<dbReference type="GO" id="GO:0006950">
    <property type="term" value="P:response to stress"/>
    <property type="evidence" value="ECO:0007669"/>
    <property type="project" value="TreeGrafter"/>
</dbReference>
<gene>
    <name evidence="2" type="ORF">NCTC1934_06538</name>
</gene>
<dbReference type="STRING" id="1406858.GCA_000710895_02638"/>
<dbReference type="SMART" id="SM00347">
    <property type="entry name" value="HTH_MARR"/>
    <property type="match status" value="1"/>
</dbReference>
<dbReference type="AlphaFoldDB" id="A0A379JLG0"/>
<evidence type="ECO:0000313" key="3">
    <source>
        <dbReference type="Proteomes" id="UP000255467"/>
    </source>
</evidence>
<accession>A0A379JLG0</accession>
<protein>
    <submittedName>
        <fullName evidence="2">MarR family</fullName>
    </submittedName>
</protein>
<dbReference type="PROSITE" id="PS50995">
    <property type="entry name" value="HTH_MARR_2"/>
    <property type="match status" value="1"/>
</dbReference>
<feature type="domain" description="HTH marR-type" evidence="1">
    <location>
        <begin position="23"/>
        <end position="163"/>
    </location>
</feature>
<dbReference type="GO" id="GO:0003700">
    <property type="term" value="F:DNA-binding transcription factor activity"/>
    <property type="evidence" value="ECO:0007669"/>
    <property type="project" value="InterPro"/>
</dbReference>
<dbReference type="PANTHER" id="PTHR33164:SF106">
    <property type="entry name" value="TRANSCRIPTIONAL REGULATORY PROTEIN"/>
    <property type="match status" value="1"/>
</dbReference>
<dbReference type="Proteomes" id="UP000255467">
    <property type="component" value="Unassembled WGS sequence"/>
</dbReference>
<sequence>MSESDSTATPRGSAAADDRAALETEIGADLRALTAVSEQLGHAFARSENLRPNDFRALLHVATAEFADRPLTPGQLGKLMGMSSPAVTYLVERLSESGYLRRADDPSDRRRVILHHDDSGRAAAENFFLPLGQRTRAAMAEFSDADLHATHRVLTAVIHALRAHFDAVTDPATRT</sequence>
<dbReference type="OrthoDB" id="162531at2"/>
<dbReference type="InterPro" id="IPR000835">
    <property type="entry name" value="HTH_MarR-typ"/>
</dbReference>
<evidence type="ECO:0000313" key="2">
    <source>
        <dbReference type="EMBL" id="SUD49186.1"/>
    </source>
</evidence>
<name>A0A379JLG0_9NOCA</name>
<organism evidence="2 3">
    <name type="scientific">Nocardia otitidiscaviarum</name>
    <dbReference type="NCBI Taxonomy" id="1823"/>
    <lineage>
        <taxon>Bacteria</taxon>
        <taxon>Bacillati</taxon>
        <taxon>Actinomycetota</taxon>
        <taxon>Actinomycetes</taxon>
        <taxon>Mycobacteriales</taxon>
        <taxon>Nocardiaceae</taxon>
        <taxon>Nocardia</taxon>
    </lineage>
</organism>
<dbReference type="InterPro" id="IPR036388">
    <property type="entry name" value="WH-like_DNA-bd_sf"/>
</dbReference>
<reference evidence="2 3" key="1">
    <citation type="submission" date="2018-06" db="EMBL/GenBank/DDBJ databases">
        <authorList>
            <consortium name="Pathogen Informatics"/>
            <person name="Doyle S."/>
        </authorList>
    </citation>
    <scope>NUCLEOTIDE SEQUENCE [LARGE SCALE GENOMIC DNA]</scope>
    <source>
        <strain evidence="2 3">NCTC1934</strain>
    </source>
</reference>
<proteinExistence type="predicted"/>
<evidence type="ECO:0000259" key="1">
    <source>
        <dbReference type="PROSITE" id="PS50995"/>
    </source>
</evidence>
<keyword evidence="3" id="KW-1185">Reference proteome</keyword>
<dbReference type="PANTHER" id="PTHR33164">
    <property type="entry name" value="TRANSCRIPTIONAL REGULATOR, MARR FAMILY"/>
    <property type="match status" value="1"/>
</dbReference>
<dbReference type="Pfam" id="PF12802">
    <property type="entry name" value="MarR_2"/>
    <property type="match status" value="1"/>
</dbReference>
<dbReference type="EMBL" id="UGRY01000006">
    <property type="protein sequence ID" value="SUD49186.1"/>
    <property type="molecule type" value="Genomic_DNA"/>
</dbReference>
<dbReference type="Gene3D" id="1.10.10.10">
    <property type="entry name" value="Winged helix-like DNA-binding domain superfamily/Winged helix DNA-binding domain"/>
    <property type="match status" value="1"/>
</dbReference>
<dbReference type="SUPFAM" id="SSF46785">
    <property type="entry name" value="Winged helix' DNA-binding domain"/>
    <property type="match status" value="1"/>
</dbReference>